<reference evidence="1 2" key="2">
    <citation type="journal article" date="2017" name="Front. Plant Sci.">
        <title>Gene Classification and Mining of Molecular Markers Useful in Red Clover (Trifolium pratense) Breeding.</title>
        <authorList>
            <person name="Istvanek J."/>
            <person name="Dluhosova J."/>
            <person name="Dluhos P."/>
            <person name="Patkova L."/>
            <person name="Nedelnik J."/>
            <person name="Repkova J."/>
        </authorList>
    </citation>
    <scope>NUCLEOTIDE SEQUENCE [LARGE SCALE GENOMIC DNA]</scope>
    <source>
        <strain evidence="2">cv. Tatra</strain>
        <tissue evidence="1">Young leaves</tissue>
    </source>
</reference>
<sequence length="56" mass="6208">WFNKLHPGRMLTVRDLISWVAFFDITGESLGPEHALLHGAFLVLLDGLSLGMLSSQ</sequence>
<dbReference type="EMBL" id="ASHM01126394">
    <property type="protein sequence ID" value="PNX58139.1"/>
    <property type="molecule type" value="Genomic_DNA"/>
</dbReference>
<comment type="caution">
    <text evidence="1">The sequence shown here is derived from an EMBL/GenBank/DDBJ whole genome shotgun (WGS) entry which is preliminary data.</text>
</comment>
<dbReference type="AlphaFoldDB" id="A0A2K3JVR1"/>
<proteinExistence type="predicted"/>
<protein>
    <submittedName>
        <fullName evidence="1">Midasin</fullName>
    </submittedName>
</protein>
<feature type="non-terminal residue" evidence="1">
    <location>
        <position position="1"/>
    </location>
</feature>
<dbReference type="Proteomes" id="UP000236291">
    <property type="component" value="Unassembled WGS sequence"/>
</dbReference>
<evidence type="ECO:0000313" key="1">
    <source>
        <dbReference type="EMBL" id="PNX58139.1"/>
    </source>
</evidence>
<gene>
    <name evidence="1" type="primary">midasin</name>
    <name evidence="1" type="ORF">L195_g059042</name>
</gene>
<organism evidence="1 2">
    <name type="scientific">Trifolium pratense</name>
    <name type="common">Red clover</name>
    <dbReference type="NCBI Taxonomy" id="57577"/>
    <lineage>
        <taxon>Eukaryota</taxon>
        <taxon>Viridiplantae</taxon>
        <taxon>Streptophyta</taxon>
        <taxon>Embryophyta</taxon>
        <taxon>Tracheophyta</taxon>
        <taxon>Spermatophyta</taxon>
        <taxon>Magnoliopsida</taxon>
        <taxon>eudicotyledons</taxon>
        <taxon>Gunneridae</taxon>
        <taxon>Pentapetalae</taxon>
        <taxon>rosids</taxon>
        <taxon>fabids</taxon>
        <taxon>Fabales</taxon>
        <taxon>Fabaceae</taxon>
        <taxon>Papilionoideae</taxon>
        <taxon>50 kb inversion clade</taxon>
        <taxon>NPAAA clade</taxon>
        <taxon>Hologalegina</taxon>
        <taxon>IRL clade</taxon>
        <taxon>Trifolieae</taxon>
        <taxon>Trifolium</taxon>
    </lineage>
</organism>
<accession>A0A2K3JVR1</accession>
<dbReference type="ExpressionAtlas" id="A0A2K3JVR1">
    <property type="expression patterns" value="baseline"/>
</dbReference>
<evidence type="ECO:0000313" key="2">
    <source>
        <dbReference type="Proteomes" id="UP000236291"/>
    </source>
</evidence>
<reference evidence="1 2" key="1">
    <citation type="journal article" date="2014" name="Am. J. Bot.">
        <title>Genome assembly and annotation for red clover (Trifolium pratense; Fabaceae).</title>
        <authorList>
            <person name="Istvanek J."/>
            <person name="Jaros M."/>
            <person name="Krenek A."/>
            <person name="Repkova J."/>
        </authorList>
    </citation>
    <scope>NUCLEOTIDE SEQUENCE [LARGE SCALE GENOMIC DNA]</scope>
    <source>
        <strain evidence="2">cv. Tatra</strain>
        <tissue evidence="1">Young leaves</tissue>
    </source>
</reference>
<name>A0A2K3JVR1_TRIPR</name>